<accession>A0ABQ8GYX2</accession>
<keyword evidence="3" id="KW-1185">Reference proteome</keyword>
<name>A0ABQ8GYX2_9PEZI</name>
<evidence type="ECO:0000313" key="3">
    <source>
        <dbReference type="Proteomes" id="UP000774617"/>
    </source>
</evidence>
<sequence length="186" mass="19230">MQYSALLAIGLSALASGAAIPTLTKRSVSAQEYDISTLKTHFMGKNSGLGDGSWPPGSEFNSTIELVVNYPGDDDATASTTCTGTWVNGSHPTDWNACDDAAVAWKFAKFTTEAKFTLEIGRNTGAQSSSTGSVDVTSNNLADDNSWLTCLAGPPLQGLKCNLDGALSKQKAPIPVGVTSGPAISP</sequence>
<keyword evidence="1" id="KW-0732">Signal</keyword>
<dbReference type="EMBL" id="JAGTJR010000001">
    <property type="protein sequence ID" value="KAH7065369.1"/>
    <property type="molecule type" value="Genomic_DNA"/>
</dbReference>
<reference evidence="2 3" key="1">
    <citation type="journal article" date="2021" name="Nat. Commun.">
        <title>Genetic determinants of endophytism in the Arabidopsis root mycobiome.</title>
        <authorList>
            <person name="Mesny F."/>
            <person name="Miyauchi S."/>
            <person name="Thiergart T."/>
            <person name="Pickel B."/>
            <person name="Atanasova L."/>
            <person name="Karlsson M."/>
            <person name="Huettel B."/>
            <person name="Barry K.W."/>
            <person name="Haridas S."/>
            <person name="Chen C."/>
            <person name="Bauer D."/>
            <person name="Andreopoulos W."/>
            <person name="Pangilinan J."/>
            <person name="LaButti K."/>
            <person name="Riley R."/>
            <person name="Lipzen A."/>
            <person name="Clum A."/>
            <person name="Drula E."/>
            <person name="Henrissat B."/>
            <person name="Kohler A."/>
            <person name="Grigoriev I.V."/>
            <person name="Martin F.M."/>
            <person name="Hacquard S."/>
        </authorList>
    </citation>
    <scope>NUCLEOTIDE SEQUENCE [LARGE SCALE GENOMIC DNA]</scope>
    <source>
        <strain evidence="2 3">MPI-SDFR-AT-0080</strain>
    </source>
</reference>
<protein>
    <recommendedName>
        <fullName evidence="4">AA1-like domain-containing protein</fullName>
    </recommendedName>
</protein>
<comment type="caution">
    <text evidence="2">The sequence shown here is derived from an EMBL/GenBank/DDBJ whole genome shotgun (WGS) entry which is preliminary data.</text>
</comment>
<feature type="chain" id="PRO_5045989844" description="AA1-like domain-containing protein" evidence="1">
    <location>
        <begin position="20"/>
        <end position="186"/>
    </location>
</feature>
<organism evidence="2 3">
    <name type="scientific">Macrophomina phaseolina</name>
    <dbReference type="NCBI Taxonomy" id="35725"/>
    <lineage>
        <taxon>Eukaryota</taxon>
        <taxon>Fungi</taxon>
        <taxon>Dikarya</taxon>
        <taxon>Ascomycota</taxon>
        <taxon>Pezizomycotina</taxon>
        <taxon>Dothideomycetes</taxon>
        <taxon>Dothideomycetes incertae sedis</taxon>
        <taxon>Botryosphaeriales</taxon>
        <taxon>Botryosphaeriaceae</taxon>
        <taxon>Macrophomina</taxon>
    </lineage>
</organism>
<gene>
    <name evidence="2" type="ORF">B0J12DRAFT_33490</name>
</gene>
<feature type="signal peptide" evidence="1">
    <location>
        <begin position="1"/>
        <end position="19"/>
    </location>
</feature>
<dbReference type="Proteomes" id="UP000774617">
    <property type="component" value="Unassembled WGS sequence"/>
</dbReference>
<proteinExistence type="predicted"/>
<evidence type="ECO:0000256" key="1">
    <source>
        <dbReference type="SAM" id="SignalP"/>
    </source>
</evidence>
<evidence type="ECO:0008006" key="4">
    <source>
        <dbReference type="Google" id="ProtNLM"/>
    </source>
</evidence>
<evidence type="ECO:0000313" key="2">
    <source>
        <dbReference type="EMBL" id="KAH7065369.1"/>
    </source>
</evidence>